<dbReference type="AlphaFoldDB" id="A0AAP1EYE4"/>
<dbReference type="Gene3D" id="3.40.50.1860">
    <property type="match status" value="1"/>
</dbReference>
<accession>A0AAP1EYE4</accession>
<dbReference type="GO" id="GO:0016855">
    <property type="term" value="F:racemase and epimerase activity, acting on amino acids and derivatives"/>
    <property type="evidence" value="ECO:0007669"/>
    <property type="project" value="InterPro"/>
</dbReference>
<comment type="caution">
    <text evidence="1">The sequence shown here is derived from an EMBL/GenBank/DDBJ whole genome shotgun (WGS) entry which is preliminary data.</text>
</comment>
<evidence type="ECO:0000313" key="1">
    <source>
        <dbReference type="EMBL" id="KOR43569.1"/>
    </source>
</evidence>
<evidence type="ECO:0000313" key="2">
    <source>
        <dbReference type="Proteomes" id="UP000036790"/>
    </source>
</evidence>
<reference evidence="1 2" key="1">
    <citation type="submission" date="2015-07" db="EMBL/GenBank/DDBJ databases">
        <authorList>
            <consortium name="Consortium for Microbial Forensics and Genomics (microFORGE)"/>
            <person name="Knight B.M."/>
            <person name="Roberts D.P."/>
            <person name="Lin D."/>
            <person name="Hari K."/>
            <person name="Fletcher J."/>
            <person name="Melcher U."/>
            <person name="Blagden T."/>
            <person name="Winegar R.A."/>
        </authorList>
    </citation>
    <scope>NUCLEOTIDE SEQUENCE [LARGE SCALE GENOMIC DNA]</scope>
    <source>
        <strain evidence="1 2">X11-5A</strain>
    </source>
</reference>
<dbReference type="EMBL" id="LHUJ01000223">
    <property type="protein sequence ID" value="KOR43569.1"/>
    <property type="molecule type" value="Genomic_DNA"/>
</dbReference>
<proteinExistence type="predicted"/>
<reference evidence="1 2" key="2">
    <citation type="submission" date="2015-09" db="EMBL/GenBank/DDBJ databases">
        <title>Draft genome sequence of Xanthomonas oryzae pv. USA str. X11-5A.</title>
        <authorList>
            <person name="Knight B.M."/>
            <person name="Roberts D.P."/>
            <person name="Lin D."/>
            <person name="Hari K."/>
            <person name="Fletcher J."/>
            <person name="Melcher U."/>
            <person name="Blagden T."/>
            <person name="Winegar R.A."/>
        </authorList>
    </citation>
    <scope>NUCLEOTIDE SEQUENCE [LARGE SCALE GENOMIC DNA]</scope>
    <source>
        <strain evidence="1 2">X11-5A</strain>
    </source>
</reference>
<dbReference type="SUPFAM" id="SSF53681">
    <property type="entry name" value="Aspartate/glutamate racemase"/>
    <property type="match status" value="1"/>
</dbReference>
<gene>
    <name evidence="1" type="ORF">ADT25_12535</name>
</gene>
<dbReference type="Proteomes" id="UP000036790">
    <property type="component" value="Unassembled WGS sequence"/>
</dbReference>
<organism evidence="1 2">
    <name type="scientific">Xanthomonas oryzae</name>
    <dbReference type="NCBI Taxonomy" id="347"/>
    <lineage>
        <taxon>Bacteria</taxon>
        <taxon>Pseudomonadati</taxon>
        <taxon>Pseudomonadota</taxon>
        <taxon>Gammaproteobacteria</taxon>
        <taxon>Lysobacterales</taxon>
        <taxon>Lysobacteraceae</taxon>
        <taxon>Xanthomonas</taxon>
    </lineage>
</organism>
<dbReference type="InterPro" id="IPR001920">
    <property type="entry name" value="Asp/Glu_race"/>
</dbReference>
<name>A0AAP1EYE4_9XANT</name>
<protein>
    <submittedName>
        <fullName evidence="1">Aspartate racemase</fullName>
    </submittedName>
</protein>
<sequence>MSWESTLPYYCIINQRVRHACGGLHSAKLLLYSVNFHAIPRFRC</sequence>